<dbReference type="EMBL" id="JRES01000091">
    <property type="protein sequence ID" value="KNC34179.1"/>
    <property type="molecule type" value="Genomic_DNA"/>
</dbReference>
<feature type="region of interest" description="Disordered" evidence="1">
    <location>
        <begin position="50"/>
        <end position="81"/>
    </location>
</feature>
<protein>
    <submittedName>
        <fullName evidence="2">Uncharacterized protein</fullName>
    </submittedName>
</protein>
<dbReference type="Proteomes" id="UP000037069">
    <property type="component" value="Unassembled WGS sequence"/>
</dbReference>
<dbReference type="AlphaFoldDB" id="A0A0L0CRX5"/>
<evidence type="ECO:0000256" key="1">
    <source>
        <dbReference type="SAM" id="MobiDB-lite"/>
    </source>
</evidence>
<keyword evidence="3" id="KW-1185">Reference proteome</keyword>
<gene>
    <name evidence="2" type="ORF">FF38_10112</name>
</gene>
<reference evidence="2 3" key="1">
    <citation type="journal article" date="2015" name="Nat. Commun.">
        <title>Lucilia cuprina genome unlocks parasitic fly biology to underpin future interventions.</title>
        <authorList>
            <person name="Anstead C.A."/>
            <person name="Korhonen P.K."/>
            <person name="Young N.D."/>
            <person name="Hall R.S."/>
            <person name="Jex A.R."/>
            <person name="Murali S.C."/>
            <person name="Hughes D.S."/>
            <person name="Lee S.F."/>
            <person name="Perry T."/>
            <person name="Stroehlein A.J."/>
            <person name="Ansell B.R."/>
            <person name="Breugelmans B."/>
            <person name="Hofmann A."/>
            <person name="Qu J."/>
            <person name="Dugan S."/>
            <person name="Lee S.L."/>
            <person name="Chao H."/>
            <person name="Dinh H."/>
            <person name="Han Y."/>
            <person name="Doddapaneni H.V."/>
            <person name="Worley K.C."/>
            <person name="Muzny D.M."/>
            <person name="Ioannidis P."/>
            <person name="Waterhouse R.M."/>
            <person name="Zdobnov E.M."/>
            <person name="James P.J."/>
            <person name="Bagnall N.H."/>
            <person name="Kotze A.C."/>
            <person name="Gibbs R.A."/>
            <person name="Richards S."/>
            <person name="Batterham P."/>
            <person name="Gasser R.B."/>
        </authorList>
    </citation>
    <scope>NUCLEOTIDE SEQUENCE [LARGE SCALE GENOMIC DNA]</scope>
    <source>
        <strain evidence="2 3">LS</strain>
        <tissue evidence="2">Full body</tissue>
    </source>
</reference>
<proteinExistence type="predicted"/>
<comment type="caution">
    <text evidence="2">The sequence shown here is derived from an EMBL/GenBank/DDBJ whole genome shotgun (WGS) entry which is preliminary data.</text>
</comment>
<evidence type="ECO:0000313" key="2">
    <source>
        <dbReference type="EMBL" id="KNC34179.1"/>
    </source>
</evidence>
<evidence type="ECO:0000313" key="3">
    <source>
        <dbReference type="Proteomes" id="UP000037069"/>
    </source>
</evidence>
<accession>A0A0L0CRX5</accession>
<sequence length="154" mass="17242">MTMGAMLRPEHRQQLAAIKPLTLINRKLNLEPTKEKFTYSFEIEESSPKKTHTTTKTVLTSIKESRQKRHGNSYDSSNSAIPQKGNMMQGSAFGRRFCGTIVLFKASNSYVHPSIDTGLVGNFKTPMALSICERIAIYAINKAEVMQPTFSLNL</sequence>
<name>A0A0L0CRX5_LUCCU</name>
<organism evidence="2 3">
    <name type="scientific">Lucilia cuprina</name>
    <name type="common">Green bottle fly</name>
    <name type="synonym">Australian sheep blowfly</name>
    <dbReference type="NCBI Taxonomy" id="7375"/>
    <lineage>
        <taxon>Eukaryota</taxon>
        <taxon>Metazoa</taxon>
        <taxon>Ecdysozoa</taxon>
        <taxon>Arthropoda</taxon>
        <taxon>Hexapoda</taxon>
        <taxon>Insecta</taxon>
        <taxon>Pterygota</taxon>
        <taxon>Neoptera</taxon>
        <taxon>Endopterygota</taxon>
        <taxon>Diptera</taxon>
        <taxon>Brachycera</taxon>
        <taxon>Muscomorpha</taxon>
        <taxon>Oestroidea</taxon>
        <taxon>Calliphoridae</taxon>
        <taxon>Luciliinae</taxon>
        <taxon>Lucilia</taxon>
    </lineage>
</organism>